<dbReference type="GO" id="GO:0005634">
    <property type="term" value="C:nucleus"/>
    <property type="evidence" value="ECO:0007669"/>
    <property type="project" value="TreeGrafter"/>
</dbReference>
<evidence type="ECO:0000313" key="4">
    <source>
        <dbReference type="Proteomes" id="UP000249619"/>
    </source>
</evidence>
<protein>
    <submittedName>
        <fullName evidence="3">Translation machinery-associated protein 16</fullName>
    </submittedName>
</protein>
<name>A0A364N5I3_STELY</name>
<feature type="compositionally biased region" description="Basic residues" evidence="2">
    <location>
        <begin position="8"/>
        <end position="19"/>
    </location>
</feature>
<feature type="compositionally biased region" description="Basic and acidic residues" evidence="2">
    <location>
        <begin position="25"/>
        <end position="41"/>
    </location>
</feature>
<dbReference type="Pfam" id="PF11176">
    <property type="entry name" value="Tma16"/>
    <property type="match status" value="1"/>
</dbReference>
<dbReference type="Proteomes" id="UP000249619">
    <property type="component" value="Unassembled WGS sequence"/>
</dbReference>
<dbReference type="InterPro" id="IPR038356">
    <property type="entry name" value="Tma16_sf"/>
</dbReference>
<comment type="caution">
    <text evidence="3">The sequence shown here is derived from an EMBL/GenBank/DDBJ whole genome shotgun (WGS) entry which is preliminary data.</text>
</comment>
<gene>
    <name evidence="3" type="ORF">DDE83_004288</name>
</gene>
<comment type="similarity">
    <text evidence="1">Belongs to the TMA16 family.</text>
</comment>
<dbReference type="PANTHER" id="PTHR13349:SF2">
    <property type="entry name" value="TRANSLATION MACHINERY-ASSOCIATED PROTEIN 16"/>
    <property type="match status" value="1"/>
</dbReference>
<evidence type="ECO:0000256" key="1">
    <source>
        <dbReference type="ARBA" id="ARBA00034127"/>
    </source>
</evidence>
<sequence>MVSNRLDKVHKKITKKKGKNPNLHEGSRDTKRLQSAAQRDDKLNRLNRIRKDQNRTYCTQAHQTCTNPNPTTQLSRVKAFQNYTAEHSAPLSIPEIQAMIEDYVGRDDEELAKIKADRRPGRPPSTRQNLLEITQKQEQDEYASGFWVPDLEDEANLRKLKEWNGQWPQLSTLKFCRMSKEGFKRESIFPPKGMS</sequence>
<dbReference type="AlphaFoldDB" id="A0A364N5I3"/>
<dbReference type="InterPro" id="IPR021346">
    <property type="entry name" value="Tma16"/>
</dbReference>
<accession>A0A364N5I3</accession>
<reference evidence="4" key="1">
    <citation type="submission" date="2018-05" db="EMBL/GenBank/DDBJ databases">
        <title>Draft genome sequence of Stemphylium lycopersici strain CIDEFI 213.</title>
        <authorList>
            <person name="Medina R."/>
            <person name="Franco M.E.E."/>
            <person name="Lucentini C.G."/>
            <person name="Saparrat M.C.N."/>
            <person name="Balatti P.A."/>
        </authorList>
    </citation>
    <scope>NUCLEOTIDE SEQUENCE [LARGE SCALE GENOMIC DNA]</scope>
    <source>
        <strain evidence="4">CIDEFI 213</strain>
    </source>
</reference>
<dbReference type="PANTHER" id="PTHR13349">
    <property type="entry name" value="TRANSLATION MACHINERY-ASSOCIATED PROTEIN 16"/>
    <property type="match status" value="1"/>
</dbReference>
<evidence type="ECO:0000256" key="2">
    <source>
        <dbReference type="SAM" id="MobiDB-lite"/>
    </source>
</evidence>
<keyword evidence="4" id="KW-1185">Reference proteome</keyword>
<dbReference type="Gene3D" id="1.20.1440.170">
    <property type="entry name" value="Translation machinery-associated protein 16-like"/>
    <property type="match status" value="1"/>
</dbReference>
<feature type="region of interest" description="Disordered" evidence="2">
    <location>
        <begin position="1"/>
        <end position="41"/>
    </location>
</feature>
<evidence type="ECO:0000313" key="3">
    <source>
        <dbReference type="EMBL" id="RAR12159.1"/>
    </source>
</evidence>
<organism evidence="3 4">
    <name type="scientific">Stemphylium lycopersici</name>
    <name type="common">Tomato gray leaf spot disease fungus</name>
    <name type="synonym">Thyrospora lycopersici</name>
    <dbReference type="NCBI Taxonomy" id="183478"/>
    <lineage>
        <taxon>Eukaryota</taxon>
        <taxon>Fungi</taxon>
        <taxon>Dikarya</taxon>
        <taxon>Ascomycota</taxon>
        <taxon>Pezizomycotina</taxon>
        <taxon>Dothideomycetes</taxon>
        <taxon>Pleosporomycetidae</taxon>
        <taxon>Pleosporales</taxon>
        <taxon>Pleosporineae</taxon>
        <taxon>Pleosporaceae</taxon>
        <taxon>Stemphylium</taxon>
    </lineage>
</organism>
<dbReference type="STRING" id="183478.A0A364N5I3"/>
<dbReference type="EMBL" id="QGDH01000052">
    <property type="protein sequence ID" value="RAR12159.1"/>
    <property type="molecule type" value="Genomic_DNA"/>
</dbReference>
<proteinExistence type="inferred from homology"/>